<dbReference type="InterPro" id="IPR017930">
    <property type="entry name" value="Myb_dom"/>
</dbReference>
<comment type="subcellular location">
    <subcellularLocation>
        <location evidence="1 11">Nucleus</location>
    </subcellularLocation>
</comment>
<dbReference type="PANTHER" id="PTHR43874:SF7">
    <property type="entry name" value="TWO-COMPONENT RESPONSE REGULATOR ARR10"/>
    <property type="match status" value="1"/>
</dbReference>
<dbReference type="RefSeq" id="XP_022940110.1">
    <property type="nucleotide sequence ID" value="XM_023084342.1"/>
</dbReference>
<keyword evidence="16" id="KW-1185">Reference proteome</keyword>
<feature type="compositionally biased region" description="Acidic residues" evidence="13">
    <location>
        <begin position="177"/>
        <end position="193"/>
    </location>
</feature>
<dbReference type="PROSITE" id="PS51294">
    <property type="entry name" value="HTH_MYB"/>
    <property type="match status" value="1"/>
</dbReference>
<evidence type="ECO:0000313" key="17">
    <source>
        <dbReference type="RefSeq" id="XP_022940110.1"/>
    </source>
</evidence>
<keyword evidence="5 11" id="KW-0902">Two-component regulatory system</keyword>
<keyword evidence="10 11" id="KW-0539">Nucleus</keyword>
<organism evidence="16 17">
    <name type="scientific">Cucurbita moschata</name>
    <name type="common">Winter crookneck squash</name>
    <name type="synonym">Cucurbita pepo var. moschata</name>
    <dbReference type="NCBI Taxonomy" id="3662"/>
    <lineage>
        <taxon>Eukaryota</taxon>
        <taxon>Viridiplantae</taxon>
        <taxon>Streptophyta</taxon>
        <taxon>Embryophyta</taxon>
        <taxon>Tracheophyta</taxon>
        <taxon>Spermatophyta</taxon>
        <taxon>Magnoliopsida</taxon>
        <taxon>eudicotyledons</taxon>
        <taxon>Gunneridae</taxon>
        <taxon>Pentapetalae</taxon>
        <taxon>rosids</taxon>
        <taxon>fabids</taxon>
        <taxon>Cucurbitales</taxon>
        <taxon>Cucurbitaceae</taxon>
        <taxon>Cucurbiteae</taxon>
        <taxon>Cucurbita</taxon>
    </lineage>
</organism>
<evidence type="ECO:0000256" key="5">
    <source>
        <dbReference type="ARBA" id="ARBA00023012"/>
    </source>
</evidence>
<evidence type="ECO:0000256" key="1">
    <source>
        <dbReference type="ARBA" id="ARBA00004123"/>
    </source>
</evidence>
<feature type="region of interest" description="Disordered" evidence="13">
    <location>
        <begin position="149"/>
        <end position="198"/>
    </location>
</feature>
<evidence type="ECO:0000256" key="13">
    <source>
        <dbReference type="SAM" id="MobiDB-lite"/>
    </source>
</evidence>
<dbReference type="Gene3D" id="1.10.10.60">
    <property type="entry name" value="Homeodomain-like"/>
    <property type="match status" value="1"/>
</dbReference>
<dbReference type="GO" id="GO:0005634">
    <property type="term" value="C:nucleus"/>
    <property type="evidence" value="ECO:0007669"/>
    <property type="project" value="UniProtKB-SubCell"/>
</dbReference>
<feature type="modified residue" description="4-aspartylphosphate" evidence="12">
    <location>
        <position position="70"/>
    </location>
</feature>
<name>A0A6J1FPL6_CUCMO</name>
<dbReference type="PROSITE" id="PS50110">
    <property type="entry name" value="RESPONSE_REGULATORY"/>
    <property type="match status" value="1"/>
</dbReference>
<dbReference type="GO" id="GO:0003677">
    <property type="term" value="F:DNA binding"/>
    <property type="evidence" value="ECO:0007669"/>
    <property type="project" value="UniProtKB-KW"/>
</dbReference>
<dbReference type="InterPro" id="IPR011006">
    <property type="entry name" value="CheY-like_superfamily"/>
</dbReference>
<dbReference type="SUPFAM" id="SSF46689">
    <property type="entry name" value="Homeodomain-like"/>
    <property type="match status" value="1"/>
</dbReference>
<dbReference type="Pfam" id="PF00249">
    <property type="entry name" value="Myb_DNA-binding"/>
    <property type="match status" value="1"/>
</dbReference>
<sequence length="610" mass="68223">MTVEPRVDDPNDQFPVGMRVLAVDDDPTCLLILETLLRRCHYHVTTTNQAIMALKLLRDNKNKFDVVISDVHMPDMDGFKLLELVGLEMDLPVIMLSANGDPKLVMKGITHGACDYLLKPVRIEELKNIWQHVIRRKKFDPKDQMKSINQAKLDSENGEEVADPNGKFKKKRKDQNYDEDDDQDYNGQEDDDSSTQKKPRVVWSVELHRKFVNAVNQLGIDKAVPKKILDLMNVEKLTRENVASHLQKYRLYLRRISCVANQQANMVTALSSADPSYMRLGSLNGIGNFHSVTGPPPFPNTAYRSIPTTGMLGRLNTPACMGMNGLSSPGTVPLESTFQPRPRSANMFRGMLESSGLDRVQHVKHGTVDDLARAFDQRTVFSAAGHLSNDPLISVVSASLESSRPSVDSIRCTGNDWSKAARSSRMLLHIGNCVSDIASKSTQSHDSRTDTQRQAATSSNRYDRVITKVPVQDWNDLEDAYYDTTVACSSSNSFIPVNRAAGTLPKRFENQNTIFSRSKDFNVISRANDLDRAMVDHDQFKKSSIETSIMLKQGVLYDHQQKMQARFCSSNCGSLEDIACAMMKQVQDDAKLLEGDFGCDNFPIGTCTCL</sequence>
<evidence type="ECO:0000256" key="8">
    <source>
        <dbReference type="ARBA" id="ARBA00023159"/>
    </source>
</evidence>
<keyword evidence="3 12" id="KW-0597">Phosphoprotein</keyword>
<evidence type="ECO:0000256" key="3">
    <source>
        <dbReference type="ARBA" id="ARBA00022553"/>
    </source>
</evidence>
<dbReference type="SMR" id="A0A6J1FPL6"/>
<feature type="region of interest" description="Disordered" evidence="13">
    <location>
        <begin position="439"/>
        <end position="461"/>
    </location>
</feature>
<evidence type="ECO:0000256" key="2">
    <source>
        <dbReference type="ARBA" id="ARBA00006015"/>
    </source>
</evidence>
<accession>A0A6J1FPL6</accession>
<keyword evidence="7 11" id="KW-0238">DNA-binding</keyword>
<dbReference type="FunFam" id="1.10.10.60:FF:000007">
    <property type="entry name" value="Two-component response regulator"/>
    <property type="match status" value="1"/>
</dbReference>
<dbReference type="GO" id="GO:0000160">
    <property type="term" value="P:phosphorelay signal transduction system"/>
    <property type="evidence" value="ECO:0007669"/>
    <property type="project" value="UniProtKB-KW"/>
</dbReference>
<dbReference type="CDD" id="cd17584">
    <property type="entry name" value="REC_typeB_ARR-like"/>
    <property type="match status" value="1"/>
</dbReference>
<evidence type="ECO:0000259" key="14">
    <source>
        <dbReference type="PROSITE" id="PS50110"/>
    </source>
</evidence>
<evidence type="ECO:0000256" key="4">
    <source>
        <dbReference type="ARBA" id="ARBA00022864"/>
    </source>
</evidence>
<evidence type="ECO:0000259" key="15">
    <source>
        <dbReference type="PROSITE" id="PS51294"/>
    </source>
</evidence>
<feature type="domain" description="Response regulatory" evidence="14">
    <location>
        <begin position="19"/>
        <end position="134"/>
    </location>
</feature>
<dbReference type="Pfam" id="PF00072">
    <property type="entry name" value="Response_reg"/>
    <property type="match status" value="1"/>
</dbReference>
<evidence type="ECO:0000256" key="9">
    <source>
        <dbReference type="ARBA" id="ARBA00023163"/>
    </source>
</evidence>
<dbReference type="InterPro" id="IPR001005">
    <property type="entry name" value="SANT/Myb"/>
</dbReference>
<dbReference type="InterPro" id="IPR009057">
    <property type="entry name" value="Homeodomain-like_sf"/>
</dbReference>
<dbReference type="GeneID" id="111445829"/>
<keyword evidence="4" id="KW-0932">Cytokinin signaling pathway</keyword>
<dbReference type="GO" id="GO:0009736">
    <property type="term" value="P:cytokinin-activated signaling pathway"/>
    <property type="evidence" value="ECO:0007669"/>
    <property type="project" value="UniProtKB-KW"/>
</dbReference>
<dbReference type="PIRSF" id="PIRSF036392">
    <property type="entry name" value="RR_ARR_type-B"/>
    <property type="match status" value="1"/>
</dbReference>
<dbReference type="GO" id="GO:0003700">
    <property type="term" value="F:DNA-binding transcription factor activity"/>
    <property type="evidence" value="ECO:0007669"/>
    <property type="project" value="UniProtKB-UniRule"/>
</dbReference>
<dbReference type="Gene3D" id="3.40.50.2300">
    <property type="match status" value="1"/>
</dbReference>
<feature type="domain" description="HTH myb-type" evidence="15">
    <location>
        <begin position="195"/>
        <end position="254"/>
    </location>
</feature>
<dbReference type="AlphaFoldDB" id="A0A6J1FPL6"/>
<protein>
    <recommendedName>
        <fullName evidence="11">Two-component response regulator</fullName>
    </recommendedName>
</protein>
<dbReference type="Proteomes" id="UP000504609">
    <property type="component" value="Unplaced"/>
</dbReference>
<keyword evidence="6 11" id="KW-0805">Transcription regulation</keyword>
<evidence type="ECO:0000313" key="16">
    <source>
        <dbReference type="Proteomes" id="UP000504609"/>
    </source>
</evidence>
<gene>
    <name evidence="17" type="primary">LOC111445829</name>
</gene>
<dbReference type="InterPro" id="IPR001789">
    <property type="entry name" value="Sig_transdc_resp-reg_receiver"/>
</dbReference>
<dbReference type="InterPro" id="IPR045279">
    <property type="entry name" value="ARR-like"/>
</dbReference>
<evidence type="ECO:0000256" key="6">
    <source>
        <dbReference type="ARBA" id="ARBA00023015"/>
    </source>
</evidence>
<reference evidence="17" key="1">
    <citation type="submission" date="2025-08" db="UniProtKB">
        <authorList>
            <consortium name="RefSeq"/>
        </authorList>
    </citation>
    <scope>IDENTIFICATION</scope>
    <source>
        <tissue evidence="17">Young leaves</tissue>
    </source>
</reference>
<evidence type="ECO:0000256" key="11">
    <source>
        <dbReference type="PIRNR" id="PIRNR036392"/>
    </source>
</evidence>
<dbReference type="NCBIfam" id="TIGR01557">
    <property type="entry name" value="myb_SHAQKYF"/>
    <property type="match status" value="1"/>
</dbReference>
<comment type="function">
    <text evidence="11">Transcriptional activator that binds specific DNA sequence.</text>
</comment>
<keyword evidence="8 11" id="KW-0010">Activator</keyword>
<dbReference type="SUPFAM" id="SSF52172">
    <property type="entry name" value="CheY-like"/>
    <property type="match status" value="1"/>
</dbReference>
<proteinExistence type="inferred from homology"/>
<keyword evidence="9 11" id="KW-0804">Transcription</keyword>
<comment type="similarity">
    <text evidence="2">Belongs to the ARR family. Type-B subfamily.</text>
</comment>
<dbReference type="SMART" id="SM00448">
    <property type="entry name" value="REC"/>
    <property type="match status" value="1"/>
</dbReference>
<dbReference type="PANTHER" id="PTHR43874">
    <property type="entry name" value="TWO-COMPONENT RESPONSE REGULATOR"/>
    <property type="match status" value="1"/>
</dbReference>
<dbReference type="InterPro" id="IPR006447">
    <property type="entry name" value="Myb_dom_plants"/>
</dbReference>
<dbReference type="InterPro" id="IPR017053">
    <property type="entry name" value="Response_reg_B-typ_pln"/>
</dbReference>
<evidence type="ECO:0000256" key="7">
    <source>
        <dbReference type="ARBA" id="ARBA00023125"/>
    </source>
</evidence>
<evidence type="ECO:0000256" key="12">
    <source>
        <dbReference type="PROSITE-ProRule" id="PRU00169"/>
    </source>
</evidence>
<evidence type="ECO:0000256" key="10">
    <source>
        <dbReference type="ARBA" id="ARBA00023242"/>
    </source>
</evidence>
<dbReference type="KEGG" id="cmos:111445829"/>